<dbReference type="GO" id="GO:0006355">
    <property type="term" value="P:regulation of DNA-templated transcription"/>
    <property type="evidence" value="ECO:0007669"/>
    <property type="project" value="InterPro"/>
</dbReference>
<accession>A0A2K8N7M3</accession>
<dbReference type="InterPro" id="IPR000843">
    <property type="entry name" value="HTH_LacI"/>
</dbReference>
<organism evidence="2 3">
    <name type="scientific">Kyrpidia spormannii</name>
    <dbReference type="NCBI Taxonomy" id="2055160"/>
    <lineage>
        <taxon>Bacteria</taxon>
        <taxon>Bacillati</taxon>
        <taxon>Bacillota</taxon>
        <taxon>Bacilli</taxon>
        <taxon>Bacillales</taxon>
        <taxon>Alicyclobacillaceae</taxon>
        <taxon>Kyrpidia</taxon>
    </lineage>
</organism>
<proteinExistence type="predicted"/>
<keyword evidence="3" id="KW-1185">Reference proteome</keyword>
<protein>
    <recommendedName>
        <fullName evidence="1">HTH lacI-type domain-containing protein</fullName>
    </recommendedName>
</protein>
<dbReference type="Proteomes" id="UP000231932">
    <property type="component" value="Chromosome"/>
</dbReference>
<dbReference type="PROSITE" id="PS50932">
    <property type="entry name" value="HTH_LACI_2"/>
    <property type="match status" value="1"/>
</dbReference>
<dbReference type="KEGG" id="kyr:CVV65_10475"/>
<evidence type="ECO:0000259" key="1">
    <source>
        <dbReference type="PROSITE" id="PS50932"/>
    </source>
</evidence>
<dbReference type="Pfam" id="PF00356">
    <property type="entry name" value="LacI"/>
    <property type="match status" value="1"/>
</dbReference>
<reference evidence="3" key="1">
    <citation type="submission" date="2017-11" db="EMBL/GenBank/DDBJ databases">
        <title>Complete Genome Sequence of Kyrpidia sp. Strain EA-1, a thermophilic, hydrogen-oxidizing Bacterium, isolated from the Azores.</title>
        <authorList>
            <person name="Reiner J.E."/>
            <person name="Lapp C.J."/>
            <person name="Bunk B."/>
            <person name="Gescher J."/>
        </authorList>
    </citation>
    <scope>NUCLEOTIDE SEQUENCE [LARGE SCALE GENOMIC DNA]</scope>
    <source>
        <strain evidence="3">EA-1</strain>
    </source>
</reference>
<sequence length="32" mass="3603">MRQVAERAGVSTATVSRGLNRSALVDERLRRF</sequence>
<dbReference type="OrthoDB" id="1639518at2"/>
<dbReference type="SUPFAM" id="SSF47413">
    <property type="entry name" value="lambda repressor-like DNA-binding domains"/>
    <property type="match status" value="1"/>
</dbReference>
<name>A0A2K8N7M3_9BACL</name>
<evidence type="ECO:0000313" key="3">
    <source>
        <dbReference type="Proteomes" id="UP000231932"/>
    </source>
</evidence>
<feature type="domain" description="HTH lacI-type" evidence="1">
    <location>
        <begin position="1"/>
        <end position="32"/>
    </location>
</feature>
<dbReference type="InterPro" id="IPR010982">
    <property type="entry name" value="Lambda_DNA-bd_dom_sf"/>
</dbReference>
<dbReference type="EMBL" id="CP024955">
    <property type="protein sequence ID" value="ATY85293.1"/>
    <property type="molecule type" value="Genomic_DNA"/>
</dbReference>
<dbReference type="Gene3D" id="1.10.260.40">
    <property type="entry name" value="lambda repressor-like DNA-binding domains"/>
    <property type="match status" value="1"/>
</dbReference>
<evidence type="ECO:0000313" key="2">
    <source>
        <dbReference type="EMBL" id="ATY85293.1"/>
    </source>
</evidence>
<dbReference type="GO" id="GO:0003677">
    <property type="term" value="F:DNA binding"/>
    <property type="evidence" value="ECO:0007669"/>
    <property type="project" value="InterPro"/>
</dbReference>
<dbReference type="AlphaFoldDB" id="A0A2K8N7M3"/>
<gene>
    <name evidence="2" type="ORF">CVV65_10475</name>
</gene>